<comment type="function">
    <text evidence="8">Plays an important role in the de novo pathway and in the salvage pathway of purine nucleotide biosynthesis. Catalyzes the first commited step in the biosynthesis of AMP from IMP.</text>
</comment>
<dbReference type="InterPro" id="IPR042110">
    <property type="entry name" value="Adenylosuccinate_synth_dom2"/>
</dbReference>
<feature type="binding site" evidence="8">
    <location>
        <begin position="94"/>
        <end position="97"/>
    </location>
    <ligand>
        <name>IMP</name>
        <dbReference type="ChEBI" id="CHEBI:58053"/>
    </ligand>
</feature>
<dbReference type="GO" id="GO:0044208">
    <property type="term" value="P:'de novo' AMP biosynthetic process"/>
    <property type="evidence" value="ECO:0007669"/>
    <property type="project" value="UniProtKB-UniRule"/>
</dbReference>
<dbReference type="Pfam" id="PF00709">
    <property type="entry name" value="Adenylsucc_synt"/>
    <property type="match status" value="2"/>
</dbReference>
<dbReference type="InterPro" id="IPR027417">
    <property type="entry name" value="P-loop_NTPase"/>
</dbReference>
<comment type="cofactor">
    <cofactor evidence="8">
        <name>Mg(2+)</name>
        <dbReference type="ChEBI" id="CHEBI:18420"/>
    </cofactor>
    <text evidence="8">Binds 1 Mg(2+) ion per subunit.</text>
</comment>
<keyword evidence="2 8" id="KW-0436">Ligase</keyword>
<dbReference type="AlphaFoldDB" id="A0ABD3TW27"/>
<dbReference type="PROSITE" id="PS00513">
    <property type="entry name" value="ADENYLOSUCCIN_SYN_2"/>
    <property type="match status" value="1"/>
</dbReference>
<dbReference type="GO" id="GO:0000287">
    <property type="term" value="F:magnesium ion binding"/>
    <property type="evidence" value="ECO:0007669"/>
    <property type="project" value="UniProtKB-UniRule"/>
</dbReference>
<dbReference type="Proteomes" id="UP001634393">
    <property type="component" value="Unassembled WGS sequence"/>
</dbReference>
<evidence type="ECO:0000256" key="6">
    <source>
        <dbReference type="ARBA" id="ARBA00022842"/>
    </source>
</evidence>
<reference evidence="11 12" key="1">
    <citation type="submission" date="2024-12" db="EMBL/GenBank/DDBJ databases">
        <title>The unique morphological basis and parallel evolutionary history of personate flowers in Penstemon.</title>
        <authorList>
            <person name="Depatie T.H."/>
            <person name="Wessinger C.A."/>
        </authorList>
    </citation>
    <scope>NUCLEOTIDE SEQUENCE [LARGE SCALE GENOMIC DNA]</scope>
    <source>
        <strain evidence="11">WTNN_2</strain>
        <tissue evidence="11">Leaf</tissue>
    </source>
</reference>
<evidence type="ECO:0000256" key="1">
    <source>
        <dbReference type="ARBA" id="ARBA00011738"/>
    </source>
</evidence>
<sequence>MNLSPTSLKLDSVNSIKSIMSITFTGAQPHHLSLPFSDSSSSSSSSSSFKRTSPVVVCSASKSGAAAVIESEPRPSRIESLSQVSGVLGCQWGDEGKGKLVDILAKNFDIVARCQGGANAGHTIYNSEGKKFALHLVPSGILNEETVCVIGNGVVVHLPGFFKEVDGLESNSVSCKGRILVSDRAHLLFDFHQEVDRLREVELSKSFIGTTGRGIGPCYSSKVIRNGIRVSDLRHMDTFPQKLEVLLLDAASRFKGFDYGPDMLRKEVERYKRFAERLEPYITDTVHFVNDAVSQKKKVLVEGGQATMLDIDFGTYPFVTSSSPSAGGICTGLGIAPRVLGDLVGVVKAYTTRVGSGPFPTELLGEDGELLRSAGQEFGTTTGRPRRCGWLDLVALKYCCQINGFSSLNLTKLDVLSDLKEIQLGISYKQINVMPGWQSDISSVREYSELPKAARNYVERIEELVGVPIHYIGVGPGRDALIYK</sequence>
<dbReference type="GO" id="GO:0009507">
    <property type="term" value="C:chloroplast"/>
    <property type="evidence" value="ECO:0007669"/>
    <property type="project" value="UniProtKB-SubCell"/>
</dbReference>
<dbReference type="NCBIfam" id="TIGR00184">
    <property type="entry name" value="purA"/>
    <property type="match status" value="1"/>
</dbReference>
<dbReference type="PANTHER" id="PTHR11846">
    <property type="entry name" value="ADENYLOSUCCINATE SYNTHETASE"/>
    <property type="match status" value="1"/>
</dbReference>
<feature type="binding site" evidence="8">
    <location>
        <position position="121"/>
    </location>
    <ligand>
        <name>Mg(2+)</name>
        <dbReference type="ChEBI" id="CHEBI:18420"/>
    </ligand>
</feature>
<evidence type="ECO:0000313" key="11">
    <source>
        <dbReference type="EMBL" id="KAL3841235.1"/>
    </source>
</evidence>
<feature type="binding site" evidence="8">
    <location>
        <position position="305"/>
    </location>
    <ligand>
        <name>IMP</name>
        <dbReference type="ChEBI" id="CHEBI:58053"/>
    </ligand>
</feature>
<keyword evidence="12" id="KW-1185">Reference proteome</keyword>
<keyword evidence="3 8" id="KW-0479">Metal-binding</keyword>
<dbReference type="GO" id="GO:0005525">
    <property type="term" value="F:GTP binding"/>
    <property type="evidence" value="ECO:0007669"/>
    <property type="project" value="UniProtKB-UniRule"/>
</dbReference>
<dbReference type="PROSITE" id="PS01266">
    <property type="entry name" value="ADENYLOSUCCIN_SYN_1"/>
    <property type="match status" value="1"/>
</dbReference>
<evidence type="ECO:0000256" key="10">
    <source>
        <dbReference type="RuleBase" id="RU000520"/>
    </source>
</evidence>
<comment type="pathway">
    <text evidence="8 10">Purine metabolism; AMP biosynthesis via de novo pathway; AMP from IMP: step 1/2.</text>
</comment>
<feature type="binding site" evidence="8">
    <location>
        <position position="320"/>
    </location>
    <ligand>
        <name>IMP</name>
        <dbReference type="ChEBI" id="CHEBI:58053"/>
    </ligand>
</feature>
<accession>A0ABD3TW27</accession>
<feature type="active site" description="Proton donor" evidence="8">
    <location>
        <position position="122"/>
    </location>
</feature>
<dbReference type="InterPro" id="IPR001114">
    <property type="entry name" value="Adenylosuccinate_synthetase"/>
</dbReference>
<dbReference type="HAMAP" id="MF_00011">
    <property type="entry name" value="Adenylosucc_synth"/>
    <property type="match status" value="1"/>
</dbReference>
<comment type="similarity">
    <text evidence="8 10">Belongs to the adenylosuccinate synthetase family.</text>
</comment>
<evidence type="ECO:0000313" key="12">
    <source>
        <dbReference type="Proteomes" id="UP001634393"/>
    </source>
</evidence>
<evidence type="ECO:0000256" key="8">
    <source>
        <dbReference type="HAMAP-Rule" id="MF_03125"/>
    </source>
</evidence>
<feature type="binding site" evidence="8">
    <location>
        <position position="386"/>
    </location>
    <ligand>
        <name>GTP</name>
        <dbReference type="ChEBI" id="CHEBI:37565"/>
    </ligand>
</feature>
<feature type="binding site" evidence="8">
    <location>
        <begin position="121"/>
        <end position="123"/>
    </location>
    <ligand>
        <name>GTP</name>
        <dbReference type="ChEBI" id="CHEBI:37565"/>
    </ligand>
</feature>
<dbReference type="InterPro" id="IPR042109">
    <property type="entry name" value="Adenylosuccinate_synth_dom1"/>
</dbReference>
<dbReference type="PANTHER" id="PTHR11846:SF0">
    <property type="entry name" value="ADENYLOSUCCINATE SYNTHETASE"/>
    <property type="match status" value="1"/>
</dbReference>
<comment type="function">
    <text evidence="10">Plays an important role in the de novo pathway of purine nucleotide biosynthesis.</text>
</comment>
<comment type="catalytic activity">
    <reaction evidence="8 10">
        <text>IMP + L-aspartate + GTP = N(6)-(1,2-dicarboxyethyl)-AMP + GDP + phosphate + 2 H(+)</text>
        <dbReference type="Rhea" id="RHEA:15753"/>
        <dbReference type="ChEBI" id="CHEBI:15378"/>
        <dbReference type="ChEBI" id="CHEBI:29991"/>
        <dbReference type="ChEBI" id="CHEBI:37565"/>
        <dbReference type="ChEBI" id="CHEBI:43474"/>
        <dbReference type="ChEBI" id="CHEBI:57567"/>
        <dbReference type="ChEBI" id="CHEBI:58053"/>
        <dbReference type="ChEBI" id="CHEBI:58189"/>
        <dbReference type="EC" id="6.3.4.4"/>
    </reaction>
</comment>
<feature type="binding site" evidence="8">
    <location>
        <position position="211"/>
    </location>
    <ligand>
        <name>IMP</name>
        <dbReference type="ChEBI" id="CHEBI:58053"/>
    </ligand>
</feature>
<name>A0ABD3TW27_9LAMI</name>
<evidence type="ECO:0000256" key="4">
    <source>
        <dbReference type="ARBA" id="ARBA00022741"/>
    </source>
</evidence>
<dbReference type="Gene3D" id="3.90.170.10">
    <property type="entry name" value="Adenylosuccinate Synthetase, subunit A, domain 3"/>
    <property type="match status" value="2"/>
</dbReference>
<keyword evidence="7 8" id="KW-0342">GTP-binding</keyword>
<comment type="caution">
    <text evidence="11">The sequence shown here is derived from an EMBL/GenBank/DDBJ whole genome shotgun (WGS) entry which is preliminary data.</text>
</comment>
<comment type="subcellular location">
    <subcellularLocation>
        <location evidence="8">Plastid</location>
        <location evidence="8">Chloroplast</location>
    </subcellularLocation>
</comment>
<keyword evidence="6 8" id="KW-0460">Magnesium</keyword>
<dbReference type="Gene3D" id="3.40.440.10">
    <property type="entry name" value="Adenylosuccinate Synthetase, subunit A, domain 1"/>
    <property type="match status" value="1"/>
</dbReference>
<comment type="subunit">
    <text evidence="1 8">Homodimer.</text>
</comment>
<feature type="binding site" evidence="8">
    <location>
        <position position="94"/>
    </location>
    <ligand>
        <name>Mg(2+)</name>
        <dbReference type="ChEBI" id="CHEBI:18420"/>
    </ligand>
</feature>
<dbReference type="EMBL" id="JBJXBP010000003">
    <property type="protein sequence ID" value="KAL3841235.1"/>
    <property type="molecule type" value="Genomic_DNA"/>
</dbReference>
<evidence type="ECO:0000256" key="9">
    <source>
        <dbReference type="PROSITE-ProRule" id="PRU10134"/>
    </source>
</evidence>
<evidence type="ECO:0000256" key="2">
    <source>
        <dbReference type="ARBA" id="ARBA00022598"/>
    </source>
</evidence>
<keyword evidence="8" id="KW-0150">Chloroplast</keyword>
<feature type="binding site" evidence="8">
    <location>
        <begin position="119"/>
        <end position="122"/>
    </location>
    <ligand>
        <name>IMP</name>
        <dbReference type="ChEBI" id="CHEBI:58053"/>
    </ligand>
</feature>
<feature type="binding site" evidence="8">
    <location>
        <begin position="473"/>
        <end position="475"/>
    </location>
    <ligand>
        <name>GTP</name>
        <dbReference type="ChEBI" id="CHEBI:37565"/>
    </ligand>
</feature>
<dbReference type="GO" id="GO:0004019">
    <property type="term" value="F:adenylosuccinate synthase activity"/>
    <property type="evidence" value="ECO:0007669"/>
    <property type="project" value="UniProtKB-UniRule"/>
</dbReference>
<feature type="binding site" evidence="8">
    <location>
        <begin position="93"/>
        <end position="99"/>
    </location>
    <ligand>
        <name>GTP</name>
        <dbReference type="ChEBI" id="CHEBI:37565"/>
    </ligand>
</feature>
<dbReference type="SUPFAM" id="SSF52540">
    <property type="entry name" value="P-loop containing nucleoside triphosphate hydrolases"/>
    <property type="match status" value="1"/>
</dbReference>
<dbReference type="InterPro" id="IPR018220">
    <property type="entry name" value="Adenylosuccin_syn_GTP-bd"/>
</dbReference>
<dbReference type="SMART" id="SM00788">
    <property type="entry name" value="Adenylsucc_synt"/>
    <property type="match status" value="1"/>
</dbReference>
<dbReference type="NCBIfam" id="NF002223">
    <property type="entry name" value="PRK01117.1"/>
    <property type="match status" value="1"/>
</dbReference>
<feature type="active site" evidence="9">
    <location>
        <position position="222"/>
    </location>
</feature>
<keyword evidence="8" id="KW-0934">Plastid</keyword>
<evidence type="ECO:0000256" key="5">
    <source>
        <dbReference type="ARBA" id="ARBA00022755"/>
    </source>
</evidence>
<keyword evidence="4 8" id="KW-0547">Nucleotide-binding</keyword>
<protein>
    <recommendedName>
        <fullName evidence="8">Adenylosuccinate synthetase, chloroplastic</fullName>
        <shortName evidence="8">AMPSase</shortName>
        <shortName evidence="8">AdSS</shortName>
        <ecNumber evidence="8">6.3.4.4</ecNumber>
    </recommendedName>
    <alternativeName>
        <fullName evidence="8">IMP--aspartate ligase</fullName>
    </alternativeName>
</protein>
<gene>
    <name evidence="8" type="primary">PURA</name>
    <name evidence="11" type="ORF">ACJIZ3_025826</name>
</gene>
<dbReference type="Gene3D" id="1.10.300.10">
    <property type="entry name" value="Adenylosuccinate Synthetase, subunit A, domain 2"/>
    <property type="match status" value="1"/>
</dbReference>
<feature type="binding site" evidence="8">
    <location>
        <begin position="380"/>
        <end position="386"/>
    </location>
    <ligand>
        <name>substrate</name>
    </ligand>
</feature>
<organism evidence="11 12">
    <name type="scientific">Penstemon smallii</name>
    <dbReference type="NCBI Taxonomy" id="265156"/>
    <lineage>
        <taxon>Eukaryota</taxon>
        <taxon>Viridiplantae</taxon>
        <taxon>Streptophyta</taxon>
        <taxon>Embryophyta</taxon>
        <taxon>Tracheophyta</taxon>
        <taxon>Spermatophyta</taxon>
        <taxon>Magnoliopsida</taxon>
        <taxon>eudicotyledons</taxon>
        <taxon>Gunneridae</taxon>
        <taxon>Pentapetalae</taxon>
        <taxon>asterids</taxon>
        <taxon>lamiids</taxon>
        <taxon>Lamiales</taxon>
        <taxon>Plantaginaceae</taxon>
        <taxon>Cheloneae</taxon>
        <taxon>Penstemon</taxon>
    </lineage>
</organism>
<dbReference type="FunFam" id="1.10.300.10:FF:000002">
    <property type="entry name" value="Adenylosuccinate synthetase, chloroplastic"/>
    <property type="match status" value="1"/>
</dbReference>
<keyword evidence="5 8" id="KW-0658">Purine biosynthesis</keyword>
<feature type="active site" description="Proton acceptor" evidence="8">
    <location>
        <position position="94"/>
    </location>
</feature>
<feature type="binding site" evidence="8">
    <location>
        <position position="225"/>
    </location>
    <ligand>
        <name>IMP</name>
        <dbReference type="ChEBI" id="CHEBI:58053"/>
        <note>ligand shared between dimeric partners</note>
    </ligand>
</feature>
<feature type="binding site" evidence="8">
    <location>
        <position position="384"/>
    </location>
    <ligand>
        <name>IMP</name>
        <dbReference type="ChEBI" id="CHEBI:58053"/>
    </ligand>
</feature>
<dbReference type="CDD" id="cd03108">
    <property type="entry name" value="AdSS"/>
    <property type="match status" value="1"/>
</dbReference>
<evidence type="ECO:0000256" key="7">
    <source>
        <dbReference type="ARBA" id="ARBA00023134"/>
    </source>
</evidence>
<dbReference type="EC" id="6.3.4.4" evidence="8"/>
<dbReference type="InterPro" id="IPR033128">
    <property type="entry name" value="Adenylosuccin_syn_Lys_AS"/>
</dbReference>
<feature type="binding site" evidence="8">
    <location>
        <begin position="412"/>
        <end position="414"/>
    </location>
    <ligand>
        <name>GTP</name>
        <dbReference type="ChEBI" id="CHEBI:37565"/>
    </ligand>
</feature>
<evidence type="ECO:0000256" key="3">
    <source>
        <dbReference type="ARBA" id="ARBA00022723"/>
    </source>
</evidence>
<proteinExistence type="inferred from homology"/>
<dbReference type="InterPro" id="IPR042111">
    <property type="entry name" value="Adenylosuccinate_synth_dom3"/>
</dbReference>